<gene>
    <name evidence="3" type="ORF">KP509_19G016900</name>
</gene>
<keyword evidence="4" id="KW-1185">Reference proteome</keyword>
<protein>
    <recommendedName>
        <fullName evidence="2">NAD-dependent epimerase/dehydratase domain-containing protein</fullName>
    </recommendedName>
</protein>
<dbReference type="CDD" id="cd08958">
    <property type="entry name" value="FR_SDR_e"/>
    <property type="match status" value="1"/>
</dbReference>
<evidence type="ECO:0000313" key="4">
    <source>
        <dbReference type="Proteomes" id="UP000825935"/>
    </source>
</evidence>
<reference evidence="3" key="1">
    <citation type="submission" date="2021-08" db="EMBL/GenBank/DDBJ databases">
        <title>WGS assembly of Ceratopteris richardii.</title>
        <authorList>
            <person name="Marchant D.B."/>
            <person name="Chen G."/>
            <person name="Jenkins J."/>
            <person name="Shu S."/>
            <person name="Leebens-Mack J."/>
            <person name="Grimwood J."/>
            <person name="Schmutz J."/>
            <person name="Soltis P."/>
            <person name="Soltis D."/>
            <person name="Chen Z.-H."/>
        </authorList>
    </citation>
    <scope>NUCLEOTIDE SEQUENCE</scope>
    <source>
        <strain evidence="3">Whitten #5841</strain>
        <tissue evidence="3">Leaf</tissue>
    </source>
</reference>
<evidence type="ECO:0000259" key="2">
    <source>
        <dbReference type="Pfam" id="PF01370"/>
    </source>
</evidence>
<dbReference type="FunFam" id="3.40.50.720:FF:000219">
    <property type="entry name" value="Cinnamoyl-CoA reductase 1"/>
    <property type="match status" value="1"/>
</dbReference>
<dbReference type="SUPFAM" id="SSF51735">
    <property type="entry name" value="NAD(P)-binding Rossmann-fold domains"/>
    <property type="match status" value="1"/>
</dbReference>
<dbReference type="AlphaFoldDB" id="A0A8T2SI45"/>
<evidence type="ECO:0000313" key="3">
    <source>
        <dbReference type="EMBL" id="KAH7351846.1"/>
    </source>
</evidence>
<comment type="caution">
    <text evidence="3">The sequence shown here is derived from an EMBL/GenBank/DDBJ whole genome shotgun (WGS) entry which is preliminary data.</text>
</comment>
<dbReference type="InterPro" id="IPR050425">
    <property type="entry name" value="NAD(P)_dehydrat-like"/>
</dbReference>
<dbReference type="PANTHER" id="PTHR10366:SF369">
    <property type="entry name" value="CINNAMOYL-COA REDUCTASE-LIKE PROTEIN"/>
    <property type="match status" value="1"/>
</dbReference>
<dbReference type="OMA" id="QEQAVWD"/>
<dbReference type="Proteomes" id="UP000825935">
    <property type="component" value="Chromosome 19"/>
</dbReference>
<dbReference type="OrthoDB" id="2735536at2759"/>
<dbReference type="Pfam" id="PF01370">
    <property type="entry name" value="Epimerase"/>
    <property type="match status" value="1"/>
</dbReference>
<dbReference type="InterPro" id="IPR036291">
    <property type="entry name" value="NAD(P)-bd_dom_sf"/>
</dbReference>
<dbReference type="Gene3D" id="3.40.50.720">
    <property type="entry name" value="NAD(P)-binding Rossmann-like Domain"/>
    <property type="match status" value="1"/>
</dbReference>
<organism evidence="3 4">
    <name type="scientific">Ceratopteris richardii</name>
    <name type="common">Triangle waterfern</name>
    <dbReference type="NCBI Taxonomy" id="49495"/>
    <lineage>
        <taxon>Eukaryota</taxon>
        <taxon>Viridiplantae</taxon>
        <taxon>Streptophyta</taxon>
        <taxon>Embryophyta</taxon>
        <taxon>Tracheophyta</taxon>
        <taxon>Polypodiopsida</taxon>
        <taxon>Polypodiidae</taxon>
        <taxon>Polypodiales</taxon>
        <taxon>Pteridineae</taxon>
        <taxon>Pteridaceae</taxon>
        <taxon>Parkerioideae</taxon>
        <taxon>Ceratopteris</taxon>
    </lineage>
</organism>
<keyword evidence="1" id="KW-0560">Oxidoreductase</keyword>
<dbReference type="InterPro" id="IPR001509">
    <property type="entry name" value="Epimerase_deHydtase"/>
</dbReference>
<sequence length="375" mass="41573">MFLQAGAQLPSWSLFLLISVLRDREDQNILRAILLLHVLPGKSPFPELAFVLLIMEDGSVVCVTGASGFIGSWLVSFLLQRGYHVRGTVLDLGERETKHLRALEGAQSRLELFAVDLLDYESLAAAIGKSVGVFHLATPVFLHKPDDPQKELIEPAVQGTTNVLKACHAARVRRIVVTSSVSAMVPNPHLPPDVAVDENCWTDIEYCKQHEVWYPLSKVLAEKVTWSLAAELGLNVVVINPGCVLGPMLQPTLNASSSVVLNLLKGDRSTQANTWLGVVHVKDVARALILLYETAHAEGRHLCTETISHFSDFAEEVSQIYPQYNVHRFKEDTHPWLLRSTNPSKKLLELGFKFTPTHDTIKDTVVCLQERGLLS</sequence>
<accession>A0A8T2SI45</accession>
<proteinExistence type="predicted"/>
<dbReference type="EMBL" id="CM035424">
    <property type="protein sequence ID" value="KAH7351846.1"/>
    <property type="molecule type" value="Genomic_DNA"/>
</dbReference>
<dbReference type="GO" id="GO:0016616">
    <property type="term" value="F:oxidoreductase activity, acting on the CH-OH group of donors, NAD or NADP as acceptor"/>
    <property type="evidence" value="ECO:0007669"/>
    <property type="project" value="TreeGrafter"/>
</dbReference>
<dbReference type="PANTHER" id="PTHR10366">
    <property type="entry name" value="NAD DEPENDENT EPIMERASE/DEHYDRATASE"/>
    <property type="match status" value="1"/>
</dbReference>
<evidence type="ECO:0000256" key="1">
    <source>
        <dbReference type="ARBA" id="ARBA00023002"/>
    </source>
</evidence>
<feature type="domain" description="NAD-dependent epimerase/dehydratase" evidence="2">
    <location>
        <begin position="61"/>
        <end position="296"/>
    </location>
</feature>
<name>A0A8T2SI45_CERRI</name>